<dbReference type="Gene3D" id="1.20.120.810">
    <property type="entry name" value="Vinculin, Vh2 four-helix bundle"/>
    <property type="match status" value="1"/>
</dbReference>
<evidence type="ECO:0000256" key="2">
    <source>
        <dbReference type="SAM" id="MobiDB-lite"/>
    </source>
</evidence>
<protein>
    <submittedName>
        <fullName evidence="3">Uncharacterized protein</fullName>
    </submittedName>
</protein>
<evidence type="ECO:0000256" key="1">
    <source>
        <dbReference type="SAM" id="Coils"/>
    </source>
</evidence>
<feature type="compositionally biased region" description="Basic and acidic residues" evidence="2">
    <location>
        <begin position="783"/>
        <end position="793"/>
    </location>
</feature>
<feature type="compositionally biased region" description="Basic and acidic residues" evidence="2">
    <location>
        <begin position="381"/>
        <end position="407"/>
    </location>
</feature>
<feature type="region of interest" description="Disordered" evidence="2">
    <location>
        <begin position="518"/>
        <end position="555"/>
    </location>
</feature>
<accession>A0A6B2KVX9</accession>
<feature type="compositionally biased region" description="Basic and acidic residues" evidence="2">
    <location>
        <begin position="1417"/>
        <end position="1427"/>
    </location>
</feature>
<feature type="region of interest" description="Disordered" evidence="2">
    <location>
        <begin position="1299"/>
        <end position="1336"/>
    </location>
</feature>
<dbReference type="SUPFAM" id="SSF48371">
    <property type="entry name" value="ARM repeat"/>
    <property type="match status" value="1"/>
</dbReference>
<dbReference type="InterPro" id="IPR017997">
    <property type="entry name" value="Vinculin"/>
</dbReference>
<dbReference type="GO" id="GO:0003779">
    <property type="term" value="F:actin binding"/>
    <property type="evidence" value="ECO:0007669"/>
    <property type="project" value="InterPro"/>
</dbReference>
<feature type="coiled-coil region" evidence="1">
    <location>
        <begin position="1632"/>
        <end position="1659"/>
    </location>
</feature>
<feature type="region of interest" description="Disordered" evidence="2">
    <location>
        <begin position="1112"/>
        <end position="1133"/>
    </location>
</feature>
<feature type="region of interest" description="Disordered" evidence="2">
    <location>
        <begin position="206"/>
        <end position="315"/>
    </location>
</feature>
<feature type="region of interest" description="Disordered" evidence="2">
    <location>
        <begin position="329"/>
        <end position="407"/>
    </location>
</feature>
<feature type="region of interest" description="Disordered" evidence="2">
    <location>
        <begin position="1075"/>
        <end position="1098"/>
    </location>
</feature>
<proteinExistence type="predicted"/>
<dbReference type="EMBL" id="GIBP01000015">
    <property type="protein sequence ID" value="NDV28984.1"/>
    <property type="molecule type" value="Transcribed_RNA"/>
</dbReference>
<feature type="compositionally biased region" description="Basic and acidic residues" evidence="2">
    <location>
        <begin position="290"/>
        <end position="303"/>
    </location>
</feature>
<feature type="compositionally biased region" description="Basic and acidic residues" evidence="2">
    <location>
        <begin position="262"/>
        <end position="274"/>
    </location>
</feature>
<dbReference type="Gene3D" id="1.20.120.230">
    <property type="entry name" value="Alpha-catenin/vinculin-like"/>
    <property type="match status" value="1"/>
</dbReference>
<sequence length="1986" mass="215094">MTDSVSDLVLMVVVLREQNAQMPPQLPASSNAVNETAKKLGLIARKLASTDYKDFAEIATEINQAADALDSATQVMGKAVANLTGGAKKEGWDQLVDACRVVSGKTIRLLQIVYGAPLKRLKINADRLLDEANKFNEKPKGLKDQKAQQKLLDEMKPLTDKALRLEKHLNDRAKVADSPQARQELQEAAADARKAAQGLVDAVNDAINNHPDNADLSKAVDAVRKAAESGREASDKHAPPAPKGIPDAPKSGAPIPSTGPKSLHDDIAEAKKLANEMPNVAKTNPGGYPEAHDKLKDKVEQIRKKAPAPVAAKENWKDAVEKPLLEQLKAGRDVAKDPHDGNAKKALDDATKNLVKALDNVENASKAPSGPQKTGPGAPPKGRDALPGDNLGDDKHPAVDPATKKQLVDKMKDLGPELAKAIPAEKKPKYERAKLKDNLQAMKADVKHKNPKHAAQHTKQAVNAAKELAKVAKDDLAKNPQNYTPEERAHKEEAVAAIEHAIPEYVAAAKDVLADFNNPEAQKTLDDKIRKLERAADRAAEKPTQGTKGPKWNKAKEDIAKAIEAVKKGDRATAKKALDEAKKPIEKVLKPNAGRGLLDRDPTAAPADELDKLFDQFRNAADRGDPAAVDAIIPKIEDAYKNYADVPKDAADRLADAVDAVAEAIKAGDPNPPIADLEDAFDKFVNDTGKDPSPEVRAAGARAAEELKPKLDDFIKKAQEAAKNPADKRKAQVAEAAVPPVKKAIEDFKKGIKPLDDDFQKAKEEMKKVADAVRKGNRPAAKKAVEDLAEKPFGRNWNPQKGRGLLPPSDADGPSDELKKLWDKFKNAGNRGDPKGMENAMQPIERNLKKVTEPPKKAAEDVQKAVDAMLDAANGKGDPEKAADELRDAVAKLDKEAKSNPSPEVREIAREAVEQINDVVDDFIRKADDAARHPQDKAKAQAAAQAANNVKKPLNNFKEKMKPIEAEVAKNKDEMKKAVQAAQKGDKPALKQALEKLAEKPYGITLAPTHAVPVEDPALELEKLWDQVKDAVEKGDARAVEKAIPEIEKQYERAAEKPKKAADKVKEAVNNLVDAVRDPTHTPPAPGAPVPPGSRIPDAIRDLQDAFDDFIREADDDPSPEVREEARRAAEEAQPILEEAIKKAVEAIKAPQDKKKAEEAAAKIFLAQKPMDAFKEKLKPMDDQFNKNKEQIKAAADQLKKGNKPAAKKAIESIEPKPFGRNFTPGKGRGMPPPEGSGGPSDELKKLWDRFKKGAEKGDPQAMERVIPEMAKNYQKVADKPKNAADKLKQAIDEVAKAAHEGNPNPPVNHLNKAFDDFVADTQSDPSPEVREEGARAADEVLPQLKELLKKAAEAAQHPQDKAKAQQVANAAAHAKKPLEGFKDRLKPLDDAYKRNQDEMKKAVDAVKKGWKPQAKKIIDDIGDKPFGRNFTPGKGKGLPPPDPATGPSDELKKLWDRMKKAANKGDAPLMEKTLPELDKAFQKVAETQNSAPIEAAEELEKAIDDAVAAVDDNRPIPLKEIKEALDNFQAETQNHPDPQVKYAGEKAVEEFKPEFAELIKKAKEVMENPNNPEKARAFEKQAEKAKQPIKVFKVDVNPANCDDALVNDVYGGDVKDAIHDLKDAVQAHKKTPEIKKALENVKEKLADYNNNAHEIAANTEDPGKANYIERKADELDDILDKLLVLEPESPQLLDAVEIVPALVDDILEHINSEPADDAVEGAARAANLSAFLDACDEDDLDLGDLLDTANDLADLMKGLIGQTSAVAEDFGSAPDSLTHSAKAALDLTHLLRDIESGTFSPEEAEAMSEKVSELRGTAAPTDAPLKSLAEATTFEDIAAAVAYNIKKQCDENSANISKTGSSVATELAALATAARKGDRQQMLLSAKAASAHIAALSKEILALAQKIPAKNPQERSIQDHLFRCSQGLQNYGTQLRILTSVKAASIEESKDTDESLSTIATDLGDIISQALTSMAITNSTILKGK</sequence>
<feature type="compositionally biased region" description="Basic and acidic residues" evidence="2">
    <location>
        <begin position="929"/>
        <end position="939"/>
    </location>
</feature>
<keyword evidence="1" id="KW-0175">Coiled coil</keyword>
<feature type="region of interest" description="Disordered" evidence="2">
    <location>
        <begin position="170"/>
        <end position="190"/>
    </location>
</feature>
<feature type="compositionally biased region" description="Basic and acidic residues" evidence="2">
    <location>
        <begin position="221"/>
        <end position="238"/>
    </location>
</feature>
<feature type="compositionally biased region" description="Basic and acidic residues" evidence="2">
    <location>
        <begin position="329"/>
        <end position="351"/>
    </location>
</feature>
<feature type="compositionally biased region" description="Basic and acidic residues" evidence="2">
    <location>
        <begin position="1352"/>
        <end position="1364"/>
    </location>
</feature>
<feature type="region of interest" description="Disordered" evidence="2">
    <location>
        <begin position="1417"/>
        <end position="1451"/>
    </location>
</feature>
<dbReference type="InterPro" id="IPR016024">
    <property type="entry name" value="ARM-type_fold"/>
</dbReference>
<feature type="region of interest" description="Disordered" evidence="2">
    <location>
        <begin position="770"/>
        <end position="817"/>
    </location>
</feature>
<feature type="region of interest" description="Disordered" evidence="2">
    <location>
        <begin position="1196"/>
        <end position="1244"/>
    </location>
</feature>
<organism evidence="3">
    <name type="scientific">Arcella intermedia</name>
    <dbReference type="NCBI Taxonomy" id="1963864"/>
    <lineage>
        <taxon>Eukaryota</taxon>
        <taxon>Amoebozoa</taxon>
        <taxon>Tubulinea</taxon>
        <taxon>Elardia</taxon>
        <taxon>Arcellinida</taxon>
        <taxon>Sphaerothecina</taxon>
        <taxon>Arcellidae</taxon>
        <taxon>Arcella</taxon>
    </lineage>
</organism>
<name>A0A6B2KVX9_9EUKA</name>
<reference evidence="3" key="1">
    <citation type="journal article" date="2020" name="J. Eukaryot. Microbiol.">
        <title>De novo Sequencing, Assembly and Annotation of the Transcriptome for the Free-Living Testate Amoeba Arcella intermedia.</title>
        <authorList>
            <person name="Ribeiro G.M."/>
            <person name="Porfirio-Sousa A.L."/>
            <person name="Maurer-Alcala X.X."/>
            <person name="Katz L.A."/>
            <person name="Lahr D.J.G."/>
        </authorList>
    </citation>
    <scope>NUCLEOTIDE SEQUENCE</scope>
</reference>
<feature type="region of interest" description="Disordered" evidence="2">
    <location>
        <begin position="1352"/>
        <end position="1384"/>
    </location>
</feature>
<feature type="compositionally biased region" description="Basic and acidic residues" evidence="2">
    <location>
        <begin position="1120"/>
        <end position="1131"/>
    </location>
</feature>
<feature type="compositionally biased region" description="Basic and acidic residues" evidence="2">
    <location>
        <begin position="523"/>
        <end position="541"/>
    </location>
</feature>
<feature type="compositionally biased region" description="Pro residues" evidence="2">
    <location>
        <begin position="1081"/>
        <end position="1094"/>
    </location>
</feature>
<feature type="region of interest" description="Disordered" evidence="2">
    <location>
        <begin position="929"/>
        <end position="961"/>
    </location>
</feature>
<dbReference type="PANTHER" id="PTHR46180">
    <property type="entry name" value="VINCULIN"/>
    <property type="match status" value="1"/>
</dbReference>
<evidence type="ECO:0000313" key="3">
    <source>
        <dbReference type="EMBL" id="NDV28984.1"/>
    </source>
</evidence>